<keyword evidence="1" id="KW-1133">Transmembrane helix</keyword>
<gene>
    <name evidence="2" type="ORF">CYCCA115_LOCUS22672</name>
</gene>
<keyword evidence="3" id="KW-1185">Reference proteome</keyword>
<proteinExistence type="predicted"/>
<accession>A0AAD2GA01</accession>
<organism evidence="2 3">
    <name type="scientific">Cylindrotheca closterium</name>
    <dbReference type="NCBI Taxonomy" id="2856"/>
    <lineage>
        <taxon>Eukaryota</taxon>
        <taxon>Sar</taxon>
        <taxon>Stramenopiles</taxon>
        <taxon>Ochrophyta</taxon>
        <taxon>Bacillariophyta</taxon>
        <taxon>Bacillariophyceae</taxon>
        <taxon>Bacillariophycidae</taxon>
        <taxon>Bacillariales</taxon>
        <taxon>Bacillariaceae</taxon>
        <taxon>Cylindrotheca</taxon>
    </lineage>
</organism>
<protein>
    <submittedName>
        <fullName evidence="2">Uncharacterized protein</fullName>
    </submittedName>
</protein>
<comment type="caution">
    <text evidence="2">The sequence shown here is derived from an EMBL/GenBank/DDBJ whole genome shotgun (WGS) entry which is preliminary data.</text>
</comment>
<dbReference type="Proteomes" id="UP001295423">
    <property type="component" value="Unassembled WGS sequence"/>
</dbReference>
<keyword evidence="1" id="KW-0472">Membrane</keyword>
<reference evidence="2" key="1">
    <citation type="submission" date="2023-08" db="EMBL/GenBank/DDBJ databases">
        <authorList>
            <person name="Audoor S."/>
            <person name="Bilcke G."/>
        </authorList>
    </citation>
    <scope>NUCLEOTIDE SEQUENCE</scope>
</reference>
<dbReference type="AlphaFoldDB" id="A0AAD2GA01"/>
<feature type="transmembrane region" description="Helical" evidence="1">
    <location>
        <begin position="121"/>
        <end position="143"/>
    </location>
</feature>
<dbReference type="EMBL" id="CAKOGP040002314">
    <property type="protein sequence ID" value="CAJ1967220.1"/>
    <property type="molecule type" value="Genomic_DNA"/>
</dbReference>
<feature type="transmembrane region" description="Helical" evidence="1">
    <location>
        <begin position="230"/>
        <end position="257"/>
    </location>
</feature>
<feature type="transmembrane region" description="Helical" evidence="1">
    <location>
        <begin position="201"/>
        <end position="218"/>
    </location>
</feature>
<evidence type="ECO:0000313" key="2">
    <source>
        <dbReference type="EMBL" id="CAJ1967220.1"/>
    </source>
</evidence>
<name>A0AAD2GA01_9STRA</name>
<keyword evidence="1" id="KW-0812">Transmembrane</keyword>
<sequence>MLYSANYVRLTCDDDHDTHHDSDHHSTMMTLVDQSTGDASHPIISPHSLWPASSSPPPPLAIQAHHPCHNYQDHLAENESRRHCNFSDSSSWCEMSEWLFQPQVGRENHLYFGCCCDVRRAVVALNLLTICLLFALLVSYEVFVRIMHEPLGNLTIEIFPEVGHGIRGNAEDESSDPDYTIQDSPSHGHWFLYMLQRYMDVWILVGIILHSVGVYGAIKFKLWAVQVAAIAYALPLVLSIVYLHPIVFVVSGGLCLYPHMVLLKEMKEGVMMPYKYEYVSACCVCVPV</sequence>
<evidence type="ECO:0000313" key="3">
    <source>
        <dbReference type="Proteomes" id="UP001295423"/>
    </source>
</evidence>
<evidence type="ECO:0000256" key="1">
    <source>
        <dbReference type="SAM" id="Phobius"/>
    </source>
</evidence>